<sequence length="147" mass="15769">MSTKGSHNDLRLRIGAYRQKCDSYYFGLDEAPTAPGGLGARLARLLEQWGSQIAELGRVGGTVYLPFDFSDQCTAWLRVSSEDGEDAEVQAGWSPIEGWGIAPSDYLATAARVQDFDPIPGARIQCSLGDLTARIDANRSTLAATGA</sequence>
<accession>A0ABS4L365</accession>
<gene>
    <name evidence="1" type="ORF">J2Z77_002052</name>
</gene>
<organism evidence="1 2">
    <name type="scientific">Streptomyces avidinii</name>
    <dbReference type="NCBI Taxonomy" id="1895"/>
    <lineage>
        <taxon>Bacteria</taxon>
        <taxon>Bacillati</taxon>
        <taxon>Actinomycetota</taxon>
        <taxon>Actinomycetes</taxon>
        <taxon>Kitasatosporales</taxon>
        <taxon>Streptomycetaceae</taxon>
        <taxon>Streptomyces</taxon>
    </lineage>
</organism>
<name>A0ABS4L365_STRAV</name>
<dbReference type="RefSeq" id="WP_189963957.1">
    <property type="nucleotide sequence ID" value="NZ_BMVL01000001.1"/>
</dbReference>
<evidence type="ECO:0000313" key="2">
    <source>
        <dbReference type="Proteomes" id="UP001519310"/>
    </source>
</evidence>
<comment type="caution">
    <text evidence="1">The sequence shown here is derived from an EMBL/GenBank/DDBJ whole genome shotgun (WGS) entry which is preliminary data.</text>
</comment>
<reference evidence="1 2" key="1">
    <citation type="submission" date="2021-03" db="EMBL/GenBank/DDBJ databases">
        <title>Genomic Encyclopedia of Type Strains, Phase IV (KMG-IV): sequencing the most valuable type-strain genomes for metagenomic binning, comparative biology and taxonomic classification.</title>
        <authorList>
            <person name="Goeker M."/>
        </authorList>
    </citation>
    <scope>NUCLEOTIDE SEQUENCE [LARGE SCALE GENOMIC DNA]</scope>
    <source>
        <strain evidence="1 2">DSM 40526</strain>
    </source>
</reference>
<proteinExistence type="predicted"/>
<keyword evidence="2" id="KW-1185">Reference proteome</keyword>
<dbReference type="EMBL" id="JAGGLQ010000003">
    <property type="protein sequence ID" value="MBP2036261.1"/>
    <property type="molecule type" value="Genomic_DNA"/>
</dbReference>
<evidence type="ECO:0000313" key="1">
    <source>
        <dbReference type="EMBL" id="MBP2036261.1"/>
    </source>
</evidence>
<dbReference type="Proteomes" id="UP001519310">
    <property type="component" value="Unassembled WGS sequence"/>
</dbReference>
<protein>
    <submittedName>
        <fullName evidence="1">Uncharacterized protein</fullName>
    </submittedName>
</protein>